<sequence>MSPLSSITFQQGLKPADPVTEARELKETFGQFVGETLFGTMLKVMRESVGEPAYFHGGSAEKHFQSRLDAQMATNLAEGQGASISEALFEQQFPGQARLLAEATPSAPLDQLNALRRY</sequence>
<keyword evidence="3" id="KW-1185">Reference proteome</keyword>
<dbReference type="RefSeq" id="WP_146574888.1">
    <property type="nucleotide sequence ID" value="NZ_SJPH01000006.1"/>
</dbReference>
<dbReference type="Pfam" id="PF10135">
    <property type="entry name" value="Rod-binding"/>
    <property type="match status" value="1"/>
</dbReference>
<feature type="domain" description="Flagellar protein FlgJ N-terminal" evidence="1">
    <location>
        <begin position="43"/>
        <end position="91"/>
    </location>
</feature>
<dbReference type="EMBL" id="SJPH01000006">
    <property type="protein sequence ID" value="TWT42690.1"/>
    <property type="molecule type" value="Genomic_DNA"/>
</dbReference>
<evidence type="ECO:0000313" key="3">
    <source>
        <dbReference type="Proteomes" id="UP000318995"/>
    </source>
</evidence>
<protein>
    <submittedName>
        <fullName evidence="2">Rod binding protein</fullName>
    </submittedName>
</protein>
<comment type="caution">
    <text evidence="2">The sequence shown here is derived from an EMBL/GenBank/DDBJ whole genome shotgun (WGS) entry which is preliminary data.</text>
</comment>
<organism evidence="2 3">
    <name type="scientific">Botrimarina hoheduenensis</name>
    <dbReference type="NCBI Taxonomy" id="2528000"/>
    <lineage>
        <taxon>Bacteria</taxon>
        <taxon>Pseudomonadati</taxon>
        <taxon>Planctomycetota</taxon>
        <taxon>Planctomycetia</taxon>
        <taxon>Pirellulales</taxon>
        <taxon>Lacipirellulaceae</taxon>
        <taxon>Botrimarina</taxon>
    </lineage>
</organism>
<evidence type="ECO:0000313" key="2">
    <source>
        <dbReference type="EMBL" id="TWT42690.1"/>
    </source>
</evidence>
<reference evidence="2 3" key="1">
    <citation type="submission" date="2019-02" db="EMBL/GenBank/DDBJ databases">
        <title>Deep-cultivation of Planctomycetes and their phenomic and genomic characterization uncovers novel biology.</title>
        <authorList>
            <person name="Wiegand S."/>
            <person name="Jogler M."/>
            <person name="Boedeker C."/>
            <person name="Pinto D."/>
            <person name="Vollmers J."/>
            <person name="Rivas-Marin E."/>
            <person name="Kohn T."/>
            <person name="Peeters S.H."/>
            <person name="Heuer A."/>
            <person name="Rast P."/>
            <person name="Oberbeckmann S."/>
            <person name="Bunk B."/>
            <person name="Jeske O."/>
            <person name="Meyerdierks A."/>
            <person name="Storesund J.E."/>
            <person name="Kallscheuer N."/>
            <person name="Luecker S."/>
            <person name="Lage O.M."/>
            <person name="Pohl T."/>
            <person name="Merkel B.J."/>
            <person name="Hornburger P."/>
            <person name="Mueller R.-W."/>
            <person name="Bruemmer F."/>
            <person name="Labrenz M."/>
            <person name="Spormann A.M."/>
            <person name="Op Den Camp H."/>
            <person name="Overmann J."/>
            <person name="Amann R."/>
            <person name="Jetten M.S.M."/>
            <person name="Mascher T."/>
            <person name="Medema M.H."/>
            <person name="Devos D.P."/>
            <person name="Kaster A.-K."/>
            <person name="Ovreas L."/>
            <person name="Rohde M."/>
            <person name="Galperin M.Y."/>
            <person name="Jogler C."/>
        </authorList>
    </citation>
    <scope>NUCLEOTIDE SEQUENCE [LARGE SCALE GENOMIC DNA]</scope>
    <source>
        <strain evidence="2 3">Pla111</strain>
    </source>
</reference>
<proteinExistence type="predicted"/>
<name>A0A5C5VWE2_9BACT</name>
<dbReference type="InterPro" id="IPR019301">
    <property type="entry name" value="Flagellar_prot_FlgJ_N"/>
</dbReference>
<dbReference type="OrthoDB" id="280272at2"/>
<evidence type="ECO:0000259" key="1">
    <source>
        <dbReference type="Pfam" id="PF10135"/>
    </source>
</evidence>
<dbReference type="AlphaFoldDB" id="A0A5C5VWE2"/>
<gene>
    <name evidence="2" type="ORF">Pla111_26630</name>
</gene>
<accession>A0A5C5VWE2</accession>
<dbReference type="Proteomes" id="UP000318995">
    <property type="component" value="Unassembled WGS sequence"/>
</dbReference>